<dbReference type="Gene3D" id="2.40.160.20">
    <property type="match status" value="1"/>
</dbReference>
<protein>
    <submittedName>
        <fullName evidence="4">Outer membrane beta-barrel protein</fullName>
    </submittedName>
</protein>
<feature type="chain" id="PRO_5046241307" evidence="2">
    <location>
        <begin position="22"/>
        <end position="201"/>
    </location>
</feature>
<accession>A0ABV7VPB4</accession>
<dbReference type="SUPFAM" id="SSF56925">
    <property type="entry name" value="OMPA-like"/>
    <property type="match status" value="1"/>
</dbReference>
<dbReference type="Proteomes" id="UP001595722">
    <property type="component" value="Unassembled WGS sequence"/>
</dbReference>
<organism evidence="4 5">
    <name type="scientific">Bacterioplanoides pacificum</name>
    <dbReference type="NCBI Taxonomy" id="1171596"/>
    <lineage>
        <taxon>Bacteria</taxon>
        <taxon>Pseudomonadati</taxon>
        <taxon>Pseudomonadota</taxon>
        <taxon>Gammaproteobacteria</taxon>
        <taxon>Oceanospirillales</taxon>
        <taxon>Oceanospirillaceae</taxon>
        <taxon>Bacterioplanoides</taxon>
    </lineage>
</organism>
<evidence type="ECO:0000313" key="5">
    <source>
        <dbReference type="Proteomes" id="UP001595722"/>
    </source>
</evidence>
<dbReference type="Pfam" id="PF13505">
    <property type="entry name" value="OMP_b-brl"/>
    <property type="match status" value="1"/>
</dbReference>
<evidence type="ECO:0000256" key="2">
    <source>
        <dbReference type="SAM" id="SignalP"/>
    </source>
</evidence>
<evidence type="ECO:0000259" key="3">
    <source>
        <dbReference type="Pfam" id="PF13505"/>
    </source>
</evidence>
<gene>
    <name evidence="4" type="ORF">ACFOMG_04130</name>
</gene>
<evidence type="ECO:0000313" key="4">
    <source>
        <dbReference type="EMBL" id="MFC3679299.1"/>
    </source>
</evidence>
<feature type="domain" description="Outer membrane protein beta-barrel" evidence="3">
    <location>
        <begin position="9"/>
        <end position="170"/>
    </location>
</feature>
<reference evidence="5" key="1">
    <citation type="journal article" date="2019" name="Int. J. Syst. Evol. Microbiol.">
        <title>The Global Catalogue of Microorganisms (GCM) 10K type strain sequencing project: providing services to taxonomists for standard genome sequencing and annotation.</title>
        <authorList>
            <consortium name="The Broad Institute Genomics Platform"/>
            <consortium name="The Broad Institute Genome Sequencing Center for Infectious Disease"/>
            <person name="Wu L."/>
            <person name="Ma J."/>
        </authorList>
    </citation>
    <scope>NUCLEOTIDE SEQUENCE [LARGE SCALE GENOMIC DNA]</scope>
    <source>
        <strain evidence="5">KCTC 42424</strain>
    </source>
</reference>
<feature type="signal peptide" evidence="2">
    <location>
        <begin position="1"/>
        <end position="21"/>
    </location>
</feature>
<proteinExistence type="predicted"/>
<dbReference type="InterPro" id="IPR027385">
    <property type="entry name" value="Beta-barrel_OMP"/>
</dbReference>
<evidence type="ECO:0000256" key="1">
    <source>
        <dbReference type="ARBA" id="ARBA00022729"/>
    </source>
</evidence>
<keyword evidence="5" id="KW-1185">Reference proteome</keyword>
<dbReference type="RefSeq" id="WP_376864955.1">
    <property type="nucleotide sequence ID" value="NZ_JBHRYB010000003.1"/>
</dbReference>
<dbReference type="EMBL" id="JBHRYB010000003">
    <property type="protein sequence ID" value="MFC3679299.1"/>
    <property type="molecule type" value="Genomic_DNA"/>
</dbReference>
<dbReference type="InterPro" id="IPR011250">
    <property type="entry name" value="OMP/PagP_B-barrel"/>
</dbReference>
<keyword evidence="1 2" id="KW-0732">Signal</keyword>
<comment type="caution">
    <text evidence="4">The sequence shown here is derived from an EMBL/GenBank/DDBJ whole genome shotgun (WGS) entry which is preliminary data.</text>
</comment>
<name>A0ABV7VPB4_9GAMM</name>
<sequence>MTIKNTVLAATLTALSVSAVAEAPADVAVKPARFYVEYGLNSGSGETEFSGDRTVSYDMDTRMSALTFGYIARTGVRFELALTSIDATLEGADNDDEFSGFDLNGKFPLGKDTVRPYLGAGMGFYDWENTAALFADGEDLSGVSLNLMAGVLFEVHPHIELELGAQYKAISWETIQASDSRTEVEISSSFLGLQAAAKVKF</sequence>